<keyword evidence="2" id="KW-1185">Reference proteome</keyword>
<dbReference type="AlphaFoldDB" id="A0AAV7GDJ4"/>
<protein>
    <submittedName>
        <fullName evidence="1">Uncharacterized protein</fullName>
    </submittedName>
</protein>
<evidence type="ECO:0000313" key="1">
    <source>
        <dbReference type="EMBL" id="KAH0453808.1"/>
    </source>
</evidence>
<comment type="caution">
    <text evidence="1">The sequence shown here is derived from an EMBL/GenBank/DDBJ whole genome shotgun (WGS) entry which is preliminary data.</text>
</comment>
<sequence>MLFFAADEPSFSLLGCEKSWPKPETEAGLTVLRRLQKGTLSTGVTMRLADRDRTIPRGRDLGSPLKMLGLLELLSSPWKITFPDALSRGLSIEGLSREGRSSDSDE</sequence>
<gene>
    <name evidence="1" type="ORF">IEQ34_018132</name>
</gene>
<evidence type="ECO:0000313" key="2">
    <source>
        <dbReference type="Proteomes" id="UP000775213"/>
    </source>
</evidence>
<accession>A0AAV7GDJ4</accession>
<dbReference type="Proteomes" id="UP000775213">
    <property type="component" value="Unassembled WGS sequence"/>
</dbReference>
<organism evidence="1 2">
    <name type="scientific">Dendrobium chrysotoxum</name>
    <name type="common">Orchid</name>
    <dbReference type="NCBI Taxonomy" id="161865"/>
    <lineage>
        <taxon>Eukaryota</taxon>
        <taxon>Viridiplantae</taxon>
        <taxon>Streptophyta</taxon>
        <taxon>Embryophyta</taxon>
        <taxon>Tracheophyta</taxon>
        <taxon>Spermatophyta</taxon>
        <taxon>Magnoliopsida</taxon>
        <taxon>Liliopsida</taxon>
        <taxon>Asparagales</taxon>
        <taxon>Orchidaceae</taxon>
        <taxon>Epidendroideae</taxon>
        <taxon>Malaxideae</taxon>
        <taxon>Dendrobiinae</taxon>
        <taxon>Dendrobium</taxon>
    </lineage>
</organism>
<reference evidence="1 2" key="1">
    <citation type="journal article" date="2021" name="Hortic Res">
        <title>Chromosome-scale assembly of the Dendrobium chrysotoxum genome enhances the understanding of orchid evolution.</title>
        <authorList>
            <person name="Zhang Y."/>
            <person name="Zhang G.Q."/>
            <person name="Zhang D."/>
            <person name="Liu X.D."/>
            <person name="Xu X.Y."/>
            <person name="Sun W.H."/>
            <person name="Yu X."/>
            <person name="Zhu X."/>
            <person name="Wang Z.W."/>
            <person name="Zhao X."/>
            <person name="Zhong W.Y."/>
            <person name="Chen H."/>
            <person name="Yin W.L."/>
            <person name="Huang T."/>
            <person name="Niu S.C."/>
            <person name="Liu Z.J."/>
        </authorList>
    </citation>
    <scope>NUCLEOTIDE SEQUENCE [LARGE SCALE GENOMIC DNA]</scope>
    <source>
        <strain evidence="1">Lindl</strain>
    </source>
</reference>
<proteinExistence type="predicted"/>
<dbReference type="EMBL" id="JAGFBR010000016">
    <property type="protein sequence ID" value="KAH0453808.1"/>
    <property type="molecule type" value="Genomic_DNA"/>
</dbReference>
<name>A0AAV7GDJ4_DENCH</name>